<reference evidence="2" key="1">
    <citation type="journal article" date="2019" name="Int. J. Syst. Evol. Microbiol.">
        <title>The Global Catalogue of Microorganisms (GCM) 10K type strain sequencing project: providing services to taxonomists for standard genome sequencing and annotation.</title>
        <authorList>
            <consortium name="The Broad Institute Genomics Platform"/>
            <consortium name="The Broad Institute Genome Sequencing Center for Infectious Disease"/>
            <person name="Wu L."/>
            <person name="Ma J."/>
        </authorList>
    </citation>
    <scope>NUCLEOTIDE SEQUENCE [LARGE SCALE GENOMIC DNA]</scope>
    <source>
        <strain evidence="2">CGMCC 1.16225</strain>
    </source>
</reference>
<evidence type="ECO:0000313" key="2">
    <source>
        <dbReference type="Proteomes" id="UP001597405"/>
    </source>
</evidence>
<dbReference type="RefSeq" id="WP_379095609.1">
    <property type="nucleotide sequence ID" value="NZ_JBHUGZ010000005.1"/>
</dbReference>
<comment type="caution">
    <text evidence="1">The sequence shown here is derived from an EMBL/GenBank/DDBJ whole genome shotgun (WGS) entry which is preliminary data.</text>
</comment>
<name>A0ABW4U8N7_9HYPH</name>
<dbReference type="Proteomes" id="UP001597405">
    <property type="component" value="Unassembled WGS sequence"/>
</dbReference>
<keyword evidence="2" id="KW-1185">Reference proteome</keyword>
<gene>
    <name evidence="1" type="ORF">ACFSOZ_07865</name>
</gene>
<proteinExistence type="predicted"/>
<dbReference type="EMBL" id="JBHUGZ010000005">
    <property type="protein sequence ID" value="MFD1982594.1"/>
    <property type="molecule type" value="Genomic_DNA"/>
</dbReference>
<accession>A0ABW4U8N7</accession>
<organism evidence="1 2">
    <name type="scientific">Mesorhizobium newzealandense</name>
    <dbReference type="NCBI Taxonomy" id="1300302"/>
    <lineage>
        <taxon>Bacteria</taxon>
        <taxon>Pseudomonadati</taxon>
        <taxon>Pseudomonadota</taxon>
        <taxon>Alphaproteobacteria</taxon>
        <taxon>Hyphomicrobiales</taxon>
        <taxon>Phyllobacteriaceae</taxon>
        <taxon>Mesorhizobium</taxon>
    </lineage>
</organism>
<sequence>MNDNRSKEEALALAVAATHRALEGLKGDAILLEVIDALLRLKEPPEPRLLIISETGRH</sequence>
<evidence type="ECO:0000313" key="1">
    <source>
        <dbReference type="EMBL" id="MFD1982594.1"/>
    </source>
</evidence>
<protein>
    <submittedName>
        <fullName evidence="1">Uncharacterized protein</fullName>
    </submittedName>
</protein>